<dbReference type="GO" id="GO:0006508">
    <property type="term" value="P:proteolysis"/>
    <property type="evidence" value="ECO:0007669"/>
    <property type="project" value="UniProtKB-KW"/>
</dbReference>
<evidence type="ECO:0000256" key="4">
    <source>
        <dbReference type="ARBA" id="ARBA00022801"/>
    </source>
</evidence>
<dbReference type="PANTHER" id="PTHR23402">
    <property type="entry name" value="PROTEASE FAMILY C15 PYROGLUTAMYL-PEPTIDASE I-RELATED"/>
    <property type="match status" value="1"/>
</dbReference>
<evidence type="ECO:0000256" key="1">
    <source>
        <dbReference type="ARBA" id="ARBA00006641"/>
    </source>
</evidence>
<sequence length="198" mass="21600">MKILLTGFEPFLGLETNPTAEIVTALDGMKIGNKSIHGSVLPVDFSGTKEALLAEIKTLNPDVVLSLGLTFGRSCITPERIAINCMDGEKDNAGVSYQDQLIEKEGPDGYFSTLPIRKMVDALVAAELPAKISNTAGTYLCNQTMYVARHYAEKNNPALRAGFIHIPADHKLALQKPMTSSWSLQDLQRGIEIIIEQL</sequence>
<dbReference type="InterPro" id="IPR033694">
    <property type="entry name" value="PGPEP1_Cys_AS"/>
</dbReference>
<dbReference type="PANTHER" id="PTHR23402:SF1">
    <property type="entry name" value="PYROGLUTAMYL-PEPTIDASE I"/>
    <property type="match status" value="1"/>
</dbReference>
<evidence type="ECO:0000313" key="8">
    <source>
        <dbReference type="Proteomes" id="UP001084197"/>
    </source>
</evidence>
<comment type="caution">
    <text evidence="7">The sequence shown here is derived from an EMBL/GenBank/DDBJ whole genome shotgun (WGS) entry which is preliminary data.</text>
</comment>
<dbReference type="NCBIfam" id="NF009676">
    <property type="entry name" value="PRK13197.1"/>
    <property type="match status" value="1"/>
</dbReference>
<keyword evidence="8" id="KW-1185">Reference proteome</keyword>
<dbReference type="GO" id="GO:0005829">
    <property type="term" value="C:cytosol"/>
    <property type="evidence" value="ECO:0007669"/>
    <property type="project" value="InterPro"/>
</dbReference>
<gene>
    <name evidence="7" type="ORF">OWO01_14360</name>
</gene>
<evidence type="ECO:0000313" key="7">
    <source>
        <dbReference type="EMBL" id="MCZ0704389.1"/>
    </source>
</evidence>
<dbReference type="PRINTS" id="PR00706">
    <property type="entry name" value="PYROGLUPTASE"/>
</dbReference>
<accession>A0A9J6RG58</accession>
<keyword evidence="5" id="KW-0788">Thiol protease</keyword>
<keyword evidence="4 7" id="KW-0378">Hydrolase</keyword>
<dbReference type="InterPro" id="IPR016125">
    <property type="entry name" value="Peptidase_C15-like"/>
</dbReference>
<reference evidence="7" key="1">
    <citation type="submission" date="2022-11" db="EMBL/GenBank/DDBJ databases">
        <title>WGS of Natronobacillus azotifigens 24KS-1, an anaerobic diazotrophic haloalkaliphile from soda-rich habitats.</title>
        <authorList>
            <person name="Sorokin D.Y."/>
            <person name="Merkel A.Y."/>
        </authorList>
    </citation>
    <scope>NUCLEOTIDE SEQUENCE</scope>
    <source>
        <strain evidence="7">24KS-1</strain>
    </source>
</reference>
<evidence type="ECO:0000256" key="2">
    <source>
        <dbReference type="ARBA" id="ARBA00022490"/>
    </source>
</evidence>
<proteinExistence type="inferred from homology"/>
<dbReference type="PROSITE" id="PS01334">
    <property type="entry name" value="PYRASE_CYS"/>
    <property type="match status" value="1"/>
</dbReference>
<dbReference type="Gene3D" id="3.40.630.20">
    <property type="entry name" value="Peptidase C15, pyroglutamyl peptidase I-like"/>
    <property type="match status" value="1"/>
</dbReference>
<name>A0A9J6RG58_9BACI</name>
<dbReference type="Proteomes" id="UP001084197">
    <property type="component" value="Unassembled WGS sequence"/>
</dbReference>
<dbReference type="RefSeq" id="WP_268781159.1">
    <property type="nucleotide sequence ID" value="NZ_JAPRAT010000035.1"/>
</dbReference>
<comment type="similarity">
    <text evidence="1">Belongs to the peptidase C15 family.</text>
</comment>
<keyword evidence="2" id="KW-0963">Cytoplasm</keyword>
<dbReference type="EC" id="3.4.19.3" evidence="6"/>
<evidence type="ECO:0000256" key="3">
    <source>
        <dbReference type="ARBA" id="ARBA00022670"/>
    </source>
</evidence>
<evidence type="ECO:0000256" key="6">
    <source>
        <dbReference type="PROSITE-ProRule" id="PRU10077"/>
    </source>
</evidence>
<evidence type="ECO:0000256" key="5">
    <source>
        <dbReference type="ARBA" id="ARBA00022807"/>
    </source>
</evidence>
<dbReference type="InterPro" id="IPR000816">
    <property type="entry name" value="Peptidase_C15"/>
</dbReference>
<protein>
    <recommendedName>
        <fullName evidence="6">Pyroglutamyl-peptidase I</fullName>
        <ecNumber evidence="6">3.4.19.3</ecNumber>
    </recommendedName>
</protein>
<keyword evidence="3" id="KW-0645">Protease</keyword>
<dbReference type="PIRSF" id="PIRSF015592">
    <property type="entry name" value="Prld-crbxl_pptds"/>
    <property type="match status" value="1"/>
</dbReference>
<dbReference type="EMBL" id="JAPRAT010000035">
    <property type="protein sequence ID" value="MCZ0704389.1"/>
    <property type="molecule type" value="Genomic_DNA"/>
</dbReference>
<dbReference type="GO" id="GO:0016920">
    <property type="term" value="F:pyroglutamyl-peptidase activity"/>
    <property type="evidence" value="ECO:0007669"/>
    <property type="project" value="UniProtKB-EC"/>
</dbReference>
<organism evidence="7 8">
    <name type="scientific">Natronobacillus azotifigens</name>
    <dbReference type="NCBI Taxonomy" id="472978"/>
    <lineage>
        <taxon>Bacteria</taxon>
        <taxon>Bacillati</taxon>
        <taxon>Bacillota</taxon>
        <taxon>Bacilli</taxon>
        <taxon>Bacillales</taxon>
        <taxon>Bacillaceae</taxon>
        <taxon>Natronobacillus</taxon>
    </lineage>
</organism>
<dbReference type="CDD" id="cd00501">
    <property type="entry name" value="Peptidase_C15"/>
    <property type="match status" value="1"/>
</dbReference>
<dbReference type="AlphaFoldDB" id="A0A9J6RG58"/>
<dbReference type="SUPFAM" id="SSF53182">
    <property type="entry name" value="Pyrrolidone carboxyl peptidase (pyroglutamate aminopeptidase)"/>
    <property type="match status" value="1"/>
</dbReference>
<feature type="active site" evidence="6">
    <location>
        <position position="141"/>
    </location>
</feature>
<dbReference type="InterPro" id="IPR036440">
    <property type="entry name" value="Peptidase_C15-like_sf"/>
</dbReference>
<dbReference type="Pfam" id="PF01470">
    <property type="entry name" value="Peptidase_C15"/>
    <property type="match status" value="1"/>
</dbReference>
<comment type="catalytic activity">
    <reaction evidence="6">
        <text>Release of an N-terminal pyroglutamyl group from a polypeptide, the second amino acid generally not being Pro.</text>
        <dbReference type="EC" id="3.4.19.3"/>
    </reaction>
</comment>